<feature type="transmembrane region" description="Helical" evidence="9">
    <location>
        <begin position="257"/>
        <end position="278"/>
    </location>
</feature>
<evidence type="ECO:0000256" key="4">
    <source>
        <dbReference type="ARBA" id="ARBA00022692"/>
    </source>
</evidence>
<evidence type="ECO:0000256" key="7">
    <source>
        <dbReference type="ARBA" id="ARBA00023136"/>
    </source>
</evidence>
<dbReference type="RefSeq" id="WP_078365010.1">
    <property type="nucleotide sequence ID" value="NZ_MTJN01000002.1"/>
</dbReference>
<name>A0A1T1ASV0_RHOFE</name>
<dbReference type="AlphaFoldDB" id="A0A1T1ASV0"/>
<keyword evidence="4 9" id="KW-0812">Transmembrane</keyword>
<dbReference type="STRING" id="28066.RF819_10960"/>
<comment type="subunit">
    <text evidence="2">The complex is composed of two ATP-binding proteins (CysA), two transmembrane proteins (CysT and CysW) and a solute-binding protein (CysP).</text>
</comment>
<evidence type="ECO:0000256" key="8">
    <source>
        <dbReference type="ARBA" id="ARBA00025323"/>
    </source>
</evidence>
<dbReference type="Gene3D" id="1.10.3720.10">
    <property type="entry name" value="MetI-like"/>
    <property type="match status" value="1"/>
</dbReference>
<feature type="transmembrane region" description="Helical" evidence="9">
    <location>
        <begin position="147"/>
        <end position="171"/>
    </location>
</feature>
<organism evidence="11 12">
    <name type="scientific">Rhodoferax fermentans</name>
    <dbReference type="NCBI Taxonomy" id="28066"/>
    <lineage>
        <taxon>Bacteria</taxon>
        <taxon>Pseudomonadati</taxon>
        <taxon>Pseudomonadota</taxon>
        <taxon>Betaproteobacteria</taxon>
        <taxon>Burkholderiales</taxon>
        <taxon>Comamonadaceae</taxon>
        <taxon>Rhodoferax</taxon>
    </lineage>
</organism>
<dbReference type="GO" id="GO:0005886">
    <property type="term" value="C:plasma membrane"/>
    <property type="evidence" value="ECO:0007669"/>
    <property type="project" value="UniProtKB-SubCell"/>
</dbReference>
<dbReference type="GO" id="GO:0015419">
    <property type="term" value="F:ABC-type sulfate transporter activity"/>
    <property type="evidence" value="ECO:0007669"/>
    <property type="project" value="UniProtKB-UniRule"/>
</dbReference>
<dbReference type="InterPro" id="IPR011865">
    <property type="entry name" value="CysT_permease"/>
</dbReference>
<accession>A0A1T1ASV0</accession>
<dbReference type="Pfam" id="PF00528">
    <property type="entry name" value="BPD_transp_1"/>
    <property type="match status" value="1"/>
</dbReference>
<feature type="transmembrane region" description="Helical" evidence="9">
    <location>
        <begin position="202"/>
        <end position="221"/>
    </location>
</feature>
<dbReference type="Proteomes" id="UP000190750">
    <property type="component" value="Unassembled WGS sequence"/>
</dbReference>
<sequence>MTTATIPISPQALAGTGKRPARRVLPGFNLTLGYTLFYLSLIVLIPLSALLFKTFTLTWAEFWTAVASPRVLAAYRLTFGASFLAALFNVFAGLLLAWVLVRYDFWGKKIIDALVDLPFALPTAVAGISLTALLAGNGWVGQYLEPLGIQLAFNANGVVIALIFISLPFVVRTVQPVLEDAEKELEEAATCLGASRFQTFRYVIFPGIAPALLTGFAMAFARAVGEYGSVIFIAGNMPMVSEITPLIIIGKLEQYDYAGATAVATVMLGISFVLLLVINGLQSWQRRRAGGKT</sequence>
<comment type="function">
    <text evidence="8">Part of the ABC transporter complex CysAWTP (TC 3.A.1.6.1) involved in sulfate/thiosulfate import. Probably responsible for the translocation of the substrate across the membrane.</text>
</comment>
<dbReference type="PANTHER" id="PTHR30406:SF8">
    <property type="entry name" value="SULFATE TRANSPORT SYSTEM PERMEASE PROTEIN CYST"/>
    <property type="match status" value="1"/>
</dbReference>
<comment type="subcellular location">
    <subcellularLocation>
        <location evidence="1">Cell membrane</location>
        <topology evidence="1">Multi-pass membrane protein</topology>
    </subcellularLocation>
</comment>
<proteinExistence type="inferred from homology"/>
<keyword evidence="3 9" id="KW-0813">Transport</keyword>
<feature type="transmembrane region" description="Helical" evidence="9">
    <location>
        <begin position="72"/>
        <end position="101"/>
    </location>
</feature>
<protein>
    <recommendedName>
        <fullName evidence="9">Sulfate transport system permease protein CysT</fullName>
    </recommendedName>
</protein>
<keyword evidence="12" id="KW-1185">Reference proteome</keyword>
<dbReference type="CDD" id="cd06261">
    <property type="entry name" value="TM_PBP2"/>
    <property type="match status" value="1"/>
</dbReference>
<dbReference type="FunFam" id="1.10.3720.10:FF:000004">
    <property type="entry name" value="Sulfate transport system permease protein CysT"/>
    <property type="match status" value="1"/>
</dbReference>
<evidence type="ECO:0000256" key="1">
    <source>
        <dbReference type="ARBA" id="ARBA00004651"/>
    </source>
</evidence>
<comment type="caution">
    <text evidence="11">The sequence shown here is derived from an EMBL/GenBank/DDBJ whole genome shotgun (WGS) entry which is preliminary data.</text>
</comment>
<comment type="function">
    <text evidence="9">Part of the ABC transporter complex (TC 3.A.1.6.1) involved in sulfate/thiosulfate import.</text>
</comment>
<evidence type="ECO:0000313" key="12">
    <source>
        <dbReference type="Proteomes" id="UP000190750"/>
    </source>
</evidence>
<dbReference type="InterPro" id="IPR000515">
    <property type="entry name" value="MetI-like"/>
</dbReference>
<dbReference type="InterPro" id="IPR035906">
    <property type="entry name" value="MetI-like_sf"/>
</dbReference>
<dbReference type="PANTHER" id="PTHR30406">
    <property type="entry name" value="SULFATE TRANSPORT SYSTEM PERMEASE PROTEIN"/>
    <property type="match status" value="1"/>
</dbReference>
<dbReference type="NCBIfam" id="TIGR00969">
    <property type="entry name" value="3a0106s02"/>
    <property type="match status" value="1"/>
</dbReference>
<keyword evidence="7 9" id="KW-0472">Membrane</keyword>
<evidence type="ECO:0000256" key="3">
    <source>
        <dbReference type="ARBA" id="ARBA00022448"/>
    </source>
</evidence>
<evidence type="ECO:0000259" key="10">
    <source>
        <dbReference type="PROSITE" id="PS50928"/>
    </source>
</evidence>
<gene>
    <name evidence="11" type="ORF">RF819_10960</name>
</gene>
<keyword evidence="5 9" id="KW-1133">Transmembrane helix</keyword>
<feature type="transmembrane region" description="Helical" evidence="9">
    <location>
        <begin position="227"/>
        <end position="250"/>
    </location>
</feature>
<feature type="transmembrane region" description="Helical" evidence="9">
    <location>
        <begin position="113"/>
        <end position="135"/>
    </location>
</feature>
<evidence type="ECO:0000256" key="9">
    <source>
        <dbReference type="RuleBase" id="RU366001"/>
    </source>
</evidence>
<dbReference type="EMBL" id="MTJN01000002">
    <property type="protein sequence ID" value="OOV07179.1"/>
    <property type="molecule type" value="Genomic_DNA"/>
</dbReference>
<dbReference type="SUPFAM" id="SSF161098">
    <property type="entry name" value="MetI-like"/>
    <property type="match status" value="1"/>
</dbReference>
<dbReference type="NCBIfam" id="TIGR02139">
    <property type="entry name" value="permease_CysT"/>
    <property type="match status" value="1"/>
</dbReference>
<dbReference type="PROSITE" id="PS50928">
    <property type="entry name" value="ABC_TM1"/>
    <property type="match status" value="1"/>
</dbReference>
<evidence type="ECO:0000256" key="6">
    <source>
        <dbReference type="ARBA" id="ARBA00023032"/>
    </source>
</evidence>
<dbReference type="InterPro" id="IPR005667">
    <property type="entry name" value="Sulph_transpt2"/>
</dbReference>
<keyword evidence="6 9" id="KW-0764">Sulfate transport</keyword>
<dbReference type="OrthoDB" id="9804629at2"/>
<evidence type="ECO:0000256" key="5">
    <source>
        <dbReference type="ARBA" id="ARBA00022989"/>
    </source>
</evidence>
<feature type="domain" description="ABC transmembrane type-1" evidence="10">
    <location>
        <begin position="75"/>
        <end position="278"/>
    </location>
</feature>
<comment type="similarity">
    <text evidence="9">Belongs to the binding-protein-dependent transport system permease family. CysTW subfamily.</text>
</comment>
<evidence type="ECO:0000313" key="11">
    <source>
        <dbReference type="EMBL" id="OOV07179.1"/>
    </source>
</evidence>
<evidence type="ECO:0000256" key="2">
    <source>
        <dbReference type="ARBA" id="ARBA00011779"/>
    </source>
</evidence>
<feature type="transmembrane region" description="Helical" evidence="9">
    <location>
        <begin position="28"/>
        <end position="52"/>
    </location>
</feature>
<reference evidence="11 12" key="1">
    <citation type="submission" date="2017-01" db="EMBL/GenBank/DDBJ databases">
        <title>Genome sequencing of Rhodoferax fermentans JCM 7819.</title>
        <authorList>
            <person name="Kim Y.J."/>
            <person name="Farh M.E.-A."/>
            <person name="Yang D.-C."/>
        </authorList>
    </citation>
    <scope>NUCLEOTIDE SEQUENCE [LARGE SCALE GENOMIC DNA]</scope>
    <source>
        <strain evidence="11 12">JCM 7819</strain>
    </source>
</reference>